<reference evidence="2 3" key="1">
    <citation type="submission" date="2021-05" db="EMBL/GenBank/DDBJ databases">
        <title>Phylogenetic classification of ten novel species belonging to the genus Bifidobacterium comprising B. colchicus sp. nov., B. abeli sp. nov., B. bicoloris sp. nov., B. guerezis sp. nov., B. rosaliae sp. nov., B. santillanensis sp. nov., B. argentati sp. nov., B. amazzoni sp. nov., B. pluviali sp. nov., and B. pinnaculum sp. nov.</title>
        <authorList>
            <person name="Lugli G.A."/>
            <person name="Ruiz Garcia L."/>
            <person name="Margolles A."/>
            <person name="Ventura M."/>
        </authorList>
    </citation>
    <scope>NUCLEOTIDE SEQUENCE [LARGE SCALE GENOMIC DNA]</scope>
    <source>
        <strain evidence="2 3">6T3</strain>
    </source>
</reference>
<evidence type="ECO:0000259" key="1">
    <source>
        <dbReference type="PROSITE" id="PS51186"/>
    </source>
</evidence>
<dbReference type="Pfam" id="PF13302">
    <property type="entry name" value="Acetyltransf_3"/>
    <property type="match status" value="1"/>
</dbReference>
<dbReference type="EMBL" id="JAHBBD010000014">
    <property type="protein sequence ID" value="MBW3083104.1"/>
    <property type="molecule type" value="Genomic_DNA"/>
</dbReference>
<dbReference type="GO" id="GO:0016746">
    <property type="term" value="F:acyltransferase activity"/>
    <property type="evidence" value="ECO:0007669"/>
    <property type="project" value="UniProtKB-KW"/>
</dbReference>
<evidence type="ECO:0000313" key="3">
    <source>
        <dbReference type="Proteomes" id="UP000812844"/>
    </source>
</evidence>
<dbReference type="EC" id="2.3.1.-" evidence="2"/>
<organism evidence="2 3">
    <name type="scientific">Bifidobacterium phasiani</name>
    <dbReference type="NCBI Taxonomy" id="2834431"/>
    <lineage>
        <taxon>Bacteria</taxon>
        <taxon>Bacillati</taxon>
        <taxon>Actinomycetota</taxon>
        <taxon>Actinomycetes</taxon>
        <taxon>Bifidobacteriales</taxon>
        <taxon>Bifidobacteriaceae</taxon>
        <taxon>Bifidobacterium</taxon>
    </lineage>
</organism>
<accession>A0ABS6W9E2</accession>
<name>A0ABS6W9E2_9BIFI</name>
<keyword evidence="2" id="KW-0012">Acyltransferase</keyword>
<keyword evidence="2" id="KW-0808">Transferase</keyword>
<gene>
    <name evidence="2" type="ORF">KIH73_06920</name>
</gene>
<proteinExistence type="predicted"/>
<evidence type="ECO:0000313" key="2">
    <source>
        <dbReference type="EMBL" id="MBW3083104.1"/>
    </source>
</evidence>
<feature type="domain" description="N-acetyltransferase" evidence="1">
    <location>
        <begin position="3"/>
        <end position="148"/>
    </location>
</feature>
<protein>
    <submittedName>
        <fullName evidence="2">GNAT family N-acetyltransferase</fullName>
        <ecNumber evidence="2">2.3.1.-</ecNumber>
    </submittedName>
</protein>
<keyword evidence="3" id="KW-1185">Reference proteome</keyword>
<dbReference type="RefSeq" id="WP_219081916.1">
    <property type="nucleotide sequence ID" value="NZ_JAHBBD010000014.1"/>
</dbReference>
<comment type="caution">
    <text evidence="2">The sequence shown here is derived from an EMBL/GenBank/DDBJ whole genome shotgun (WGS) entry which is preliminary data.</text>
</comment>
<dbReference type="Proteomes" id="UP000812844">
    <property type="component" value="Unassembled WGS sequence"/>
</dbReference>
<dbReference type="PROSITE" id="PS51186">
    <property type="entry name" value="GNAT"/>
    <property type="match status" value="1"/>
</dbReference>
<sequence>MDLVIKPLTQEHALEIADEWKYDGEYAFYDMTADVEDYEEFVDEDLRNRNDHYEVWENDRLIGFFCVVKEDRSIEIGLGMRPDMCGKGMGRRFVGRIVEFIEEHYRFDRLVMSVASFQPAGHQGVPFLRIPRPGDRRARLQRWRLRVPDHGQGDVIPFAGPSRRRPVRETRVPSHGTCVLRRGGAYVRTPVIRWAALHGDDPLSAGSHRKNGRRA</sequence>
<dbReference type="InterPro" id="IPR000182">
    <property type="entry name" value="GNAT_dom"/>
</dbReference>